<dbReference type="EMBL" id="JPKZ01001875">
    <property type="protein sequence ID" value="KHN79718.1"/>
    <property type="molecule type" value="Genomic_DNA"/>
</dbReference>
<dbReference type="AlphaFoldDB" id="A0A0B2VDX1"/>
<name>A0A0B2VDX1_TOXCA</name>
<accession>A0A0B2VDX1</accession>
<sequence length="85" mass="9602">MALNGRQVIWWVTVINDERPTELVMTIDSDMRRRCSPADRARPRISVAEQRGANFSRVSTRGDSANIYSTQINCSIAQDFPVCSI</sequence>
<reference evidence="1 2" key="1">
    <citation type="submission" date="2014-11" db="EMBL/GenBank/DDBJ databases">
        <title>Genetic blueprint of the zoonotic pathogen Toxocara canis.</title>
        <authorList>
            <person name="Zhu X.-Q."/>
            <person name="Korhonen P.K."/>
            <person name="Cai H."/>
            <person name="Young N.D."/>
            <person name="Nejsum P."/>
            <person name="von Samson-Himmelstjerna G."/>
            <person name="Boag P.R."/>
            <person name="Tan P."/>
            <person name="Li Q."/>
            <person name="Min J."/>
            <person name="Yang Y."/>
            <person name="Wang X."/>
            <person name="Fang X."/>
            <person name="Hall R.S."/>
            <person name="Hofmann A."/>
            <person name="Sternberg P.W."/>
            <person name="Jex A.R."/>
            <person name="Gasser R.B."/>
        </authorList>
    </citation>
    <scope>NUCLEOTIDE SEQUENCE [LARGE SCALE GENOMIC DNA]</scope>
    <source>
        <strain evidence="1">PN_DK_2014</strain>
    </source>
</reference>
<evidence type="ECO:0000313" key="1">
    <source>
        <dbReference type="EMBL" id="KHN79718.1"/>
    </source>
</evidence>
<proteinExistence type="predicted"/>
<protein>
    <submittedName>
        <fullName evidence="1">Uncharacterized protein</fullName>
    </submittedName>
</protein>
<dbReference type="Proteomes" id="UP000031036">
    <property type="component" value="Unassembled WGS sequence"/>
</dbReference>
<keyword evidence="2" id="KW-1185">Reference proteome</keyword>
<evidence type="ECO:0000313" key="2">
    <source>
        <dbReference type="Proteomes" id="UP000031036"/>
    </source>
</evidence>
<gene>
    <name evidence="1" type="ORF">Tcan_01992</name>
</gene>
<organism evidence="1 2">
    <name type="scientific">Toxocara canis</name>
    <name type="common">Canine roundworm</name>
    <dbReference type="NCBI Taxonomy" id="6265"/>
    <lineage>
        <taxon>Eukaryota</taxon>
        <taxon>Metazoa</taxon>
        <taxon>Ecdysozoa</taxon>
        <taxon>Nematoda</taxon>
        <taxon>Chromadorea</taxon>
        <taxon>Rhabditida</taxon>
        <taxon>Spirurina</taxon>
        <taxon>Ascaridomorpha</taxon>
        <taxon>Ascaridoidea</taxon>
        <taxon>Toxocaridae</taxon>
        <taxon>Toxocara</taxon>
    </lineage>
</organism>
<comment type="caution">
    <text evidence="1">The sequence shown here is derived from an EMBL/GenBank/DDBJ whole genome shotgun (WGS) entry which is preliminary data.</text>
</comment>